<dbReference type="InterPro" id="IPR001647">
    <property type="entry name" value="HTH_TetR"/>
</dbReference>
<dbReference type="InterPro" id="IPR009057">
    <property type="entry name" value="Homeodomain-like_sf"/>
</dbReference>
<evidence type="ECO:0000256" key="1">
    <source>
        <dbReference type="ARBA" id="ARBA00023015"/>
    </source>
</evidence>
<dbReference type="GO" id="GO:0003700">
    <property type="term" value="F:DNA-binding transcription factor activity"/>
    <property type="evidence" value="ECO:0007669"/>
    <property type="project" value="TreeGrafter"/>
</dbReference>
<proteinExistence type="predicted"/>
<dbReference type="PROSITE" id="PS50977">
    <property type="entry name" value="HTH_TETR_2"/>
    <property type="match status" value="1"/>
</dbReference>
<dbReference type="GO" id="GO:0000976">
    <property type="term" value="F:transcription cis-regulatory region binding"/>
    <property type="evidence" value="ECO:0007669"/>
    <property type="project" value="TreeGrafter"/>
</dbReference>
<gene>
    <name evidence="4" type="ORF">C1S79_17350</name>
</gene>
<reference evidence="4 5" key="1">
    <citation type="submission" date="2018-01" db="EMBL/GenBank/DDBJ databases">
        <title>Comparative genomics of Mycobacterium mucogenicum and Mycobacterium neoaurum clade members emphasizing tRNA and non-coding RNA.</title>
        <authorList>
            <person name="Behra P.R.K."/>
            <person name="Pettersson B.M.F."/>
            <person name="Das S."/>
            <person name="Dasgupta S."/>
            <person name="Kirsebom L.A."/>
        </authorList>
    </citation>
    <scope>NUCLEOTIDE SEQUENCE [LARGE SCALE GENOMIC DNA]</scope>
    <source>
        <strain evidence="4 5">DSM 45104</strain>
    </source>
</reference>
<name>A0A7I7ZGH1_9MYCO</name>
<dbReference type="PANTHER" id="PTHR30055">
    <property type="entry name" value="HTH-TYPE TRANSCRIPTIONAL REGULATOR RUTR"/>
    <property type="match status" value="1"/>
</dbReference>
<dbReference type="InterPro" id="IPR050109">
    <property type="entry name" value="HTH-type_TetR-like_transc_reg"/>
</dbReference>
<dbReference type="Pfam" id="PF00440">
    <property type="entry name" value="TetR_N"/>
    <property type="match status" value="1"/>
</dbReference>
<keyword evidence="5" id="KW-1185">Reference proteome</keyword>
<keyword evidence="2" id="KW-0238">DNA-binding</keyword>
<dbReference type="Gene3D" id="1.10.10.60">
    <property type="entry name" value="Homeodomain-like"/>
    <property type="match status" value="1"/>
</dbReference>
<dbReference type="AlphaFoldDB" id="A0A7I7ZGH1"/>
<evidence type="ECO:0000313" key="5">
    <source>
        <dbReference type="Proteomes" id="UP000309984"/>
    </source>
</evidence>
<evidence type="ECO:0000256" key="2">
    <source>
        <dbReference type="ARBA" id="ARBA00023125"/>
    </source>
</evidence>
<dbReference type="EMBL" id="POTM01000044">
    <property type="protein sequence ID" value="TLH65203.1"/>
    <property type="molecule type" value="Genomic_DNA"/>
</dbReference>
<dbReference type="InterPro" id="IPR041490">
    <property type="entry name" value="KstR2_TetR_C"/>
</dbReference>
<dbReference type="InterPro" id="IPR036271">
    <property type="entry name" value="Tet_transcr_reg_TetR-rel_C_sf"/>
</dbReference>
<dbReference type="RefSeq" id="WP_138249845.1">
    <property type="nucleotide sequence ID" value="NZ_AP022616.1"/>
</dbReference>
<dbReference type="SUPFAM" id="SSF48498">
    <property type="entry name" value="Tetracyclin repressor-like, C-terminal domain"/>
    <property type="match status" value="1"/>
</dbReference>
<evidence type="ECO:0000313" key="4">
    <source>
        <dbReference type="EMBL" id="TLH65203.1"/>
    </source>
</evidence>
<organism evidence="4 5">
    <name type="scientific">Mycolicibacterium phocaicum</name>
    <dbReference type="NCBI Taxonomy" id="319706"/>
    <lineage>
        <taxon>Bacteria</taxon>
        <taxon>Bacillati</taxon>
        <taxon>Actinomycetota</taxon>
        <taxon>Actinomycetes</taxon>
        <taxon>Mycobacteriales</taxon>
        <taxon>Mycobacteriaceae</taxon>
        <taxon>Mycolicibacterium</taxon>
    </lineage>
</organism>
<keyword evidence="1" id="KW-0805">Transcription regulation</keyword>
<accession>A0A7I7ZGH1</accession>
<keyword evidence="3" id="KW-0804">Transcription</keyword>
<evidence type="ECO:0000256" key="3">
    <source>
        <dbReference type="ARBA" id="ARBA00023163"/>
    </source>
</evidence>
<sequence>MTAARGSATRPASSPSELDRSADIANLGRVFDLSVMRERILAAAITNVADHGFGAFTVREVAAVAGIKAPGLYSHFPSKEAILTEAVSRVLGDFLDNSTHVDGVDPEADLRETVRQHVLYQMHNMHIARVADLVLYTASAGQFLSTEDYDRLLSLQQAHLNLVRDRVTAFAPGVSETKVTVASMAIIAMCDRVANWFPADGARDPEELADLHWQLVRAMLVGLGPDHS</sequence>
<dbReference type="PANTHER" id="PTHR30055:SF234">
    <property type="entry name" value="HTH-TYPE TRANSCRIPTIONAL REGULATOR BETI"/>
    <property type="match status" value="1"/>
</dbReference>
<protein>
    <submittedName>
        <fullName evidence="4">Uncharacterized protein</fullName>
    </submittedName>
</protein>
<dbReference type="Gene3D" id="1.10.357.10">
    <property type="entry name" value="Tetracycline Repressor, domain 2"/>
    <property type="match status" value="1"/>
</dbReference>
<dbReference type="SUPFAM" id="SSF46689">
    <property type="entry name" value="Homeodomain-like"/>
    <property type="match status" value="1"/>
</dbReference>
<dbReference type="Proteomes" id="UP000309984">
    <property type="component" value="Unassembled WGS sequence"/>
</dbReference>
<comment type="caution">
    <text evidence="4">The sequence shown here is derived from an EMBL/GenBank/DDBJ whole genome shotgun (WGS) entry which is preliminary data.</text>
</comment>
<dbReference type="PRINTS" id="PR00455">
    <property type="entry name" value="HTHTETR"/>
</dbReference>
<dbReference type="Pfam" id="PF17932">
    <property type="entry name" value="TetR_C_24"/>
    <property type="match status" value="1"/>
</dbReference>